<reference evidence="5" key="1">
    <citation type="submission" date="2022-11" db="EMBL/GenBank/DDBJ databases">
        <title>WGS of Natronobacillus azotifigens 24KS-1, an anaerobic diazotrophic haloalkaliphile from soda-rich habitats.</title>
        <authorList>
            <person name="Sorokin D.Y."/>
            <person name="Merkel A.Y."/>
        </authorList>
    </citation>
    <scope>NUCLEOTIDE SEQUENCE</scope>
    <source>
        <strain evidence="5">24KS-1</strain>
    </source>
</reference>
<feature type="domain" description="Nudix hydrolase" evidence="4">
    <location>
        <begin position="11"/>
        <end position="143"/>
    </location>
</feature>
<comment type="caution">
    <text evidence="5">The sequence shown here is derived from an EMBL/GenBank/DDBJ whole genome shotgun (WGS) entry which is preliminary data.</text>
</comment>
<name>A0A9J6RGG2_9BACI</name>
<dbReference type="InterPro" id="IPR000086">
    <property type="entry name" value="NUDIX_hydrolase_dom"/>
</dbReference>
<keyword evidence="2 3" id="KW-0378">Hydrolase</keyword>
<evidence type="ECO:0000259" key="4">
    <source>
        <dbReference type="PROSITE" id="PS51462"/>
    </source>
</evidence>
<keyword evidence="6" id="KW-1185">Reference proteome</keyword>
<evidence type="ECO:0000256" key="2">
    <source>
        <dbReference type="ARBA" id="ARBA00022801"/>
    </source>
</evidence>
<accession>A0A9J6RGG2</accession>
<dbReference type="EMBL" id="JAPRAT010000031">
    <property type="protein sequence ID" value="MCZ0704241.1"/>
    <property type="molecule type" value="Genomic_DNA"/>
</dbReference>
<dbReference type="Proteomes" id="UP001084197">
    <property type="component" value="Unassembled WGS sequence"/>
</dbReference>
<dbReference type="InterPro" id="IPR020084">
    <property type="entry name" value="NUDIX_hydrolase_CS"/>
</dbReference>
<evidence type="ECO:0000256" key="3">
    <source>
        <dbReference type="RuleBase" id="RU003476"/>
    </source>
</evidence>
<evidence type="ECO:0000256" key="1">
    <source>
        <dbReference type="ARBA" id="ARBA00005582"/>
    </source>
</evidence>
<dbReference type="SUPFAM" id="SSF55811">
    <property type="entry name" value="Nudix"/>
    <property type="match status" value="1"/>
</dbReference>
<organism evidence="5 6">
    <name type="scientific">Natronobacillus azotifigens</name>
    <dbReference type="NCBI Taxonomy" id="472978"/>
    <lineage>
        <taxon>Bacteria</taxon>
        <taxon>Bacillati</taxon>
        <taxon>Bacillota</taxon>
        <taxon>Bacilli</taxon>
        <taxon>Bacillales</taxon>
        <taxon>Bacillaceae</taxon>
        <taxon>Natronobacillus</taxon>
    </lineage>
</organism>
<dbReference type="PROSITE" id="PS00893">
    <property type="entry name" value="NUDIX_BOX"/>
    <property type="match status" value="1"/>
</dbReference>
<dbReference type="Gene3D" id="3.90.79.10">
    <property type="entry name" value="Nucleoside Triphosphate Pyrophosphohydrolase"/>
    <property type="match status" value="1"/>
</dbReference>
<proteinExistence type="inferred from homology"/>
<dbReference type="Pfam" id="PF00293">
    <property type="entry name" value="NUDIX"/>
    <property type="match status" value="1"/>
</dbReference>
<dbReference type="PANTHER" id="PTHR43736">
    <property type="entry name" value="ADP-RIBOSE PYROPHOSPHATASE"/>
    <property type="match status" value="1"/>
</dbReference>
<protein>
    <submittedName>
        <fullName evidence="5">Nucleoside triphosphatase YtkD</fullName>
    </submittedName>
</protein>
<dbReference type="CDD" id="cd04665">
    <property type="entry name" value="NUDIX_RppH"/>
    <property type="match status" value="1"/>
</dbReference>
<dbReference type="NCBIfam" id="TIGR02705">
    <property type="entry name" value="nudix_YtkD"/>
    <property type="match status" value="1"/>
</dbReference>
<evidence type="ECO:0000313" key="6">
    <source>
        <dbReference type="Proteomes" id="UP001084197"/>
    </source>
</evidence>
<sequence length="160" mass="18619">MKIFNDYYNNEVKLSFADHPFTKHPKHVWVVCRLKNQWLLTKHKARGIEFPGGKVEEGETAEQAAKREVKEETGGEVERLVYLGQYHVTGKGESVVKNVYYAEISNLFDQDTYYETEGPVLLEQLPDNLRTKESYSFMMKDEVLPNSLKKIQQLLKSQVF</sequence>
<dbReference type="PANTHER" id="PTHR43736:SF1">
    <property type="entry name" value="DIHYDRONEOPTERIN TRIPHOSPHATE DIPHOSPHATASE"/>
    <property type="match status" value="1"/>
</dbReference>
<dbReference type="GO" id="GO:0016787">
    <property type="term" value="F:hydrolase activity"/>
    <property type="evidence" value="ECO:0007669"/>
    <property type="project" value="UniProtKB-KW"/>
</dbReference>
<dbReference type="InterPro" id="IPR014078">
    <property type="entry name" value="Nudix_YtkD"/>
</dbReference>
<dbReference type="InterPro" id="IPR020476">
    <property type="entry name" value="Nudix_hydrolase"/>
</dbReference>
<evidence type="ECO:0000313" key="5">
    <source>
        <dbReference type="EMBL" id="MCZ0704241.1"/>
    </source>
</evidence>
<dbReference type="PRINTS" id="PR00502">
    <property type="entry name" value="NUDIXFAMILY"/>
</dbReference>
<dbReference type="RefSeq" id="WP_268781011.1">
    <property type="nucleotide sequence ID" value="NZ_JAPRAT010000031.1"/>
</dbReference>
<dbReference type="PROSITE" id="PS51462">
    <property type="entry name" value="NUDIX"/>
    <property type="match status" value="1"/>
</dbReference>
<dbReference type="InterPro" id="IPR015797">
    <property type="entry name" value="NUDIX_hydrolase-like_dom_sf"/>
</dbReference>
<dbReference type="AlphaFoldDB" id="A0A9J6RGG2"/>
<gene>
    <name evidence="5" type="primary">ytkD</name>
    <name evidence="5" type="ORF">OWO01_13600</name>
</gene>
<comment type="similarity">
    <text evidence="1 3">Belongs to the Nudix hydrolase family.</text>
</comment>